<dbReference type="PANTHER" id="PTHR22911">
    <property type="entry name" value="ACYL-MALONYL CONDENSING ENZYME-RELATED"/>
    <property type="match status" value="1"/>
</dbReference>
<feature type="transmembrane region" description="Helical" evidence="1">
    <location>
        <begin position="92"/>
        <end position="114"/>
    </location>
</feature>
<dbReference type="EMBL" id="JACCEV010000002">
    <property type="protein sequence ID" value="NYT85648.1"/>
    <property type="molecule type" value="Genomic_DNA"/>
</dbReference>
<reference evidence="3 4" key="1">
    <citation type="submission" date="2020-07" db="EMBL/GenBank/DDBJ databases">
        <title>Taxonomic revisions and descriptions of new bacterial species based on genomic comparisons in the high-G+C-content subgroup of the family Alcaligenaceae.</title>
        <authorList>
            <person name="Szabo A."/>
            <person name="Felfoldi T."/>
        </authorList>
    </citation>
    <scope>NUCLEOTIDE SEQUENCE [LARGE SCALE GENOMIC DNA]</scope>
    <source>
        <strain evidence="3 4">DSM 25667</strain>
    </source>
</reference>
<feature type="transmembrane region" description="Helical" evidence="1">
    <location>
        <begin position="66"/>
        <end position="86"/>
    </location>
</feature>
<organism evidence="3 4">
    <name type="scientific">Pollutimonas harenae</name>
    <dbReference type="NCBI Taxonomy" id="657015"/>
    <lineage>
        <taxon>Bacteria</taxon>
        <taxon>Pseudomonadati</taxon>
        <taxon>Pseudomonadota</taxon>
        <taxon>Betaproteobacteria</taxon>
        <taxon>Burkholderiales</taxon>
        <taxon>Alcaligenaceae</taxon>
        <taxon>Pollutimonas</taxon>
    </lineage>
</organism>
<dbReference type="GO" id="GO:0016020">
    <property type="term" value="C:membrane"/>
    <property type="evidence" value="ECO:0007669"/>
    <property type="project" value="InterPro"/>
</dbReference>
<dbReference type="RefSeq" id="WP_130039221.1">
    <property type="nucleotide sequence ID" value="NZ_JACCEV010000002.1"/>
</dbReference>
<feature type="transmembrane region" description="Helical" evidence="1">
    <location>
        <begin position="208"/>
        <end position="232"/>
    </location>
</feature>
<feature type="transmembrane region" description="Helical" evidence="1">
    <location>
        <begin position="123"/>
        <end position="140"/>
    </location>
</feature>
<feature type="domain" description="EamA" evidence="2">
    <location>
        <begin position="6"/>
        <end position="136"/>
    </location>
</feature>
<comment type="caution">
    <text evidence="3">The sequence shown here is derived from an EMBL/GenBank/DDBJ whole genome shotgun (WGS) entry which is preliminary data.</text>
</comment>
<evidence type="ECO:0000313" key="4">
    <source>
        <dbReference type="Proteomes" id="UP000554144"/>
    </source>
</evidence>
<evidence type="ECO:0000259" key="2">
    <source>
        <dbReference type="Pfam" id="PF00892"/>
    </source>
</evidence>
<keyword evidence="4" id="KW-1185">Reference proteome</keyword>
<dbReference type="Proteomes" id="UP000554144">
    <property type="component" value="Unassembled WGS sequence"/>
</dbReference>
<dbReference type="PANTHER" id="PTHR22911:SF137">
    <property type="entry name" value="SOLUTE CARRIER FAMILY 35 MEMBER G2-RELATED"/>
    <property type="match status" value="1"/>
</dbReference>
<dbReference type="Pfam" id="PF00892">
    <property type="entry name" value="EamA"/>
    <property type="match status" value="2"/>
</dbReference>
<evidence type="ECO:0000256" key="1">
    <source>
        <dbReference type="SAM" id="Phobius"/>
    </source>
</evidence>
<gene>
    <name evidence="3" type="ORF">H0A62_08540</name>
</gene>
<protein>
    <submittedName>
        <fullName evidence="3">DMT family transporter</fullName>
    </submittedName>
</protein>
<evidence type="ECO:0000313" key="3">
    <source>
        <dbReference type="EMBL" id="NYT85648.1"/>
    </source>
</evidence>
<feature type="transmembrane region" description="Helical" evidence="1">
    <location>
        <begin position="263"/>
        <end position="280"/>
    </location>
</feature>
<keyword evidence="1" id="KW-1133">Transmembrane helix</keyword>
<proteinExistence type="predicted"/>
<dbReference type="OrthoDB" id="9150437at2"/>
<feature type="transmembrane region" description="Helical" evidence="1">
    <location>
        <begin position="179"/>
        <end position="196"/>
    </location>
</feature>
<feature type="transmembrane region" description="Helical" evidence="1">
    <location>
        <begin position="34"/>
        <end position="54"/>
    </location>
</feature>
<keyword evidence="1" id="KW-0812">Transmembrane</keyword>
<dbReference type="SUPFAM" id="SSF103481">
    <property type="entry name" value="Multidrug resistance efflux transporter EmrE"/>
    <property type="match status" value="2"/>
</dbReference>
<name>A0A853GRD7_9BURK</name>
<dbReference type="AlphaFoldDB" id="A0A853GRD7"/>
<feature type="transmembrane region" description="Helical" evidence="1">
    <location>
        <begin position="239"/>
        <end position="257"/>
    </location>
</feature>
<feature type="domain" description="EamA" evidence="2">
    <location>
        <begin position="148"/>
        <end position="277"/>
    </location>
</feature>
<feature type="transmembrane region" description="Helical" evidence="1">
    <location>
        <begin position="146"/>
        <end position="167"/>
    </location>
</feature>
<dbReference type="InterPro" id="IPR037185">
    <property type="entry name" value="EmrE-like"/>
</dbReference>
<sequence>MNRQRALFAIHIAAVLFGLTGIFGELIQADAMVITAGRASFAVLALLAFIRYQGASPVRGIKPKDLTILAIAGAMLAVHWVTFFIAVKISGVAIATLGFASFPAFITLGEYFFLKERISVSEWLILLLVTLGLVLVTPSFNFQDDATIGLLWAVLSGFSFALFTLINRRAATHLPAQQVACWENLFVALLTLPFSIPAISQLGAMDWVWLALLGVMCTALSHFLLVSSLVVLNARSAGIVIALEPVYAIAFAAVLFAQYPSTRAVLGGILMVGAIVWAGLRKADKKPA</sequence>
<accession>A0A853GRD7</accession>
<keyword evidence="1" id="KW-0472">Membrane</keyword>
<dbReference type="InterPro" id="IPR000620">
    <property type="entry name" value="EamA_dom"/>
</dbReference>